<sequence length="48" mass="5334">MARADATRNAGRLLSAARELVAERGAEVPLDNATLYRHFPTRWRNAPA</sequence>
<dbReference type="Proteomes" id="UP001523216">
    <property type="component" value="Unassembled WGS sequence"/>
</dbReference>
<dbReference type="RefSeq" id="WP_251800669.1">
    <property type="nucleotide sequence ID" value="NZ_JAMQOL010000036.1"/>
</dbReference>
<reference evidence="1 2" key="1">
    <citation type="submission" date="2022-06" db="EMBL/GenBank/DDBJ databases">
        <title>Actinoplanes abujensis sp. nov., isolated from Nigerian arid soil.</title>
        <authorList>
            <person name="Ding P."/>
        </authorList>
    </citation>
    <scope>NUCLEOTIDE SEQUENCE [LARGE SCALE GENOMIC DNA]</scope>
    <source>
        <strain evidence="2">TRM88002</strain>
    </source>
</reference>
<proteinExistence type="predicted"/>
<dbReference type="InterPro" id="IPR009057">
    <property type="entry name" value="Homeodomain-like_sf"/>
</dbReference>
<gene>
    <name evidence="1" type="ORF">LXN57_25230</name>
</gene>
<evidence type="ECO:0000313" key="1">
    <source>
        <dbReference type="EMBL" id="MCM4080882.1"/>
    </source>
</evidence>
<keyword evidence="2" id="KW-1185">Reference proteome</keyword>
<protein>
    <submittedName>
        <fullName evidence="1">Uncharacterized protein</fullName>
    </submittedName>
</protein>
<dbReference type="EMBL" id="JAMQOL010000036">
    <property type="protein sequence ID" value="MCM4080882.1"/>
    <property type="molecule type" value="Genomic_DNA"/>
</dbReference>
<name>A0ABT0Y5Y3_9ACTN</name>
<dbReference type="SUPFAM" id="SSF46689">
    <property type="entry name" value="Homeodomain-like"/>
    <property type="match status" value="1"/>
</dbReference>
<organism evidence="1 2">
    <name type="scientific">Paractinoplanes hotanensis</name>
    <dbReference type="NCBI Taxonomy" id="2906497"/>
    <lineage>
        <taxon>Bacteria</taxon>
        <taxon>Bacillati</taxon>
        <taxon>Actinomycetota</taxon>
        <taxon>Actinomycetes</taxon>
        <taxon>Micromonosporales</taxon>
        <taxon>Micromonosporaceae</taxon>
        <taxon>Paractinoplanes</taxon>
    </lineage>
</organism>
<dbReference type="Gene3D" id="1.10.357.10">
    <property type="entry name" value="Tetracycline Repressor, domain 2"/>
    <property type="match status" value="1"/>
</dbReference>
<accession>A0ABT0Y5Y3</accession>
<evidence type="ECO:0000313" key="2">
    <source>
        <dbReference type="Proteomes" id="UP001523216"/>
    </source>
</evidence>
<comment type="caution">
    <text evidence="1">The sequence shown here is derived from an EMBL/GenBank/DDBJ whole genome shotgun (WGS) entry which is preliminary data.</text>
</comment>